<dbReference type="EMBL" id="UOFD01000068">
    <property type="protein sequence ID" value="VAW53914.1"/>
    <property type="molecule type" value="Genomic_DNA"/>
</dbReference>
<dbReference type="Pfam" id="PF02661">
    <property type="entry name" value="Fic"/>
    <property type="match status" value="1"/>
</dbReference>
<name>A0A3B0XD19_9ZZZZ</name>
<dbReference type="InterPro" id="IPR040198">
    <property type="entry name" value="Fido_containing"/>
</dbReference>
<dbReference type="InterPro" id="IPR036388">
    <property type="entry name" value="WH-like_DNA-bd_sf"/>
</dbReference>
<dbReference type="Gene3D" id="1.10.3290.10">
    <property type="entry name" value="Fido-like domain"/>
    <property type="match status" value="1"/>
</dbReference>
<accession>A0A3B0XD19</accession>
<dbReference type="AlphaFoldDB" id="A0A3B0XD19"/>
<dbReference type="InterPro" id="IPR036390">
    <property type="entry name" value="WH_DNA-bd_sf"/>
</dbReference>
<gene>
    <name evidence="2" type="ORF">MNBD_GAMMA06-1546</name>
</gene>
<evidence type="ECO:0000313" key="2">
    <source>
        <dbReference type="EMBL" id="VAW53914.1"/>
    </source>
</evidence>
<dbReference type="SUPFAM" id="SSF46785">
    <property type="entry name" value="Winged helix' DNA-binding domain"/>
    <property type="match status" value="1"/>
</dbReference>
<organism evidence="2">
    <name type="scientific">hydrothermal vent metagenome</name>
    <dbReference type="NCBI Taxonomy" id="652676"/>
    <lineage>
        <taxon>unclassified sequences</taxon>
        <taxon>metagenomes</taxon>
        <taxon>ecological metagenomes</taxon>
    </lineage>
</organism>
<reference evidence="2" key="1">
    <citation type="submission" date="2018-06" db="EMBL/GenBank/DDBJ databases">
        <authorList>
            <person name="Zhirakovskaya E."/>
        </authorList>
    </citation>
    <scope>NUCLEOTIDE SEQUENCE</scope>
</reference>
<dbReference type="InterPro" id="IPR003812">
    <property type="entry name" value="Fido"/>
</dbReference>
<evidence type="ECO:0000259" key="1">
    <source>
        <dbReference type="PROSITE" id="PS51459"/>
    </source>
</evidence>
<dbReference type="SUPFAM" id="SSF140931">
    <property type="entry name" value="Fic-like"/>
    <property type="match status" value="1"/>
</dbReference>
<dbReference type="PANTHER" id="PTHR13504">
    <property type="entry name" value="FIDO DOMAIN-CONTAINING PROTEIN DDB_G0283145"/>
    <property type="match status" value="1"/>
</dbReference>
<dbReference type="Gene3D" id="1.10.10.10">
    <property type="entry name" value="Winged helix-like DNA-binding domain superfamily/Winged helix DNA-binding domain"/>
    <property type="match status" value="1"/>
</dbReference>
<feature type="domain" description="Fido" evidence="1">
    <location>
        <begin position="104"/>
        <end position="265"/>
    </location>
</feature>
<dbReference type="PANTHER" id="PTHR13504:SF38">
    <property type="entry name" value="FIDO DOMAIN-CONTAINING PROTEIN"/>
    <property type="match status" value="1"/>
</dbReference>
<dbReference type="PROSITE" id="PS51459">
    <property type="entry name" value="FIDO"/>
    <property type="match status" value="1"/>
</dbReference>
<sequence length="349" mass="39807">MKEPHITVGQDILRLISEIDEFKGQWQALKTLSPERLQQLRKVATIESVGSSTRIEGAKLSDVQVEKLLSNLGSTSFKTRDEQEVAGYAEAMDLVFQSYEDLHLTENHIRQLHKTLLRHSTKDDRHRGSYKTLSNSVVAKDEKGSCCGVIFETTTPFDTPREMEELVRWASKAIDESAMHPLLIIAVINVVFLAIHPFQDGNGRLSRVLTTLLLLQAGYEYVPYASLESIVEENKDLYYKALRRTQTTLKDDEPDWEPWVGFFLRCLKKQKTNLVVKVEQEKLASDISLPSLSVQVLKFLGEHERLTIAQMVELTSANQNTLKVRLRELVEDGRIQRHGKARATWYSLA</sequence>
<protein>
    <submittedName>
        <fullName evidence="2">Filamentation induced by cAMP protein Fic</fullName>
    </submittedName>
</protein>
<dbReference type="InterPro" id="IPR036597">
    <property type="entry name" value="Fido-like_dom_sf"/>
</dbReference>
<proteinExistence type="predicted"/>